<gene>
    <name evidence="1" type="ORF">MELLADRAFT_76372</name>
</gene>
<dbReference type="AlphaFoldDB" id="F4R4L2"/>
<dbReference type="HOGENOM" id="CLU_3143446_0_0_1"/>
<dbReference type="InParanoid" id="F4R4L2"/>
<dbReference type="RefSeq" id="XP_007403917.1">
    <property type="nucleotide sequence ID" value="XM_007403855.1"/>
</dbReference>
<name>F4R4L2_MELLP</name>
<dbReference type="EMBL" id="GL883090">
    <property type="protein sequence ID" value="EGG12979.1"/>
    <property type="molecule type" value="Genomic_DNA"/>
</dbReference>
<dbReference type="GeneID" id="18932772"/>
<protein>
    <submittedName>
        <fullName evidence="1">Uncharacterized protein</fullName>
    </submittedName>
</protein>
<sequence length="49" mass="5963">MSYRSSPRMHVLKQKFQVPIIDYLDLILAENPQSFYNHFLKKELIISYF</sequence>
<accession>F4R4L2</accession>
<dbReference type="Proteomes" id="UP000001072">
    <property type="component" value="Unassembled WGS sequence"/>
</dbReference>
<proteinExistence type="predicted"/>
<dbReference type="KEGG" id="mlr:MELLADRAFT_76372"/>
<organism evidence="2">
    <name type="scientific">Melampsora larici-populina (strain 98AG31 / pathotype 3-4-7)</name>
    <name type="common">Poplar leaf rust fungus</name>
    <dbReference type="NCBI Taxonomy" id="747676"/>
    <lineage>
        <taxon>Eukaryota</taxon>
        <taxon>Fungi</taxon>
        <taxon>Dikarya</taxon>
        <taxon>Basidiomycota</taxon>
        <taxon>Pucciniomycotina</taxon>
        <taxon>Pucciniomycetes</taxon>
        <taxon>Pucciniales</taxon>
        <taxon>Melampsoraceae</taxon>
        <taxon>Melampsora</taxon>
    </lineage>
</organism>
<evidence type="ECO:0000313" key="1">
    <source>
        <dbReference type="EMBL" id="EGG12979.1"/>
    </source>
</evidence>
<keyword evidence="2" id="KW-1185">Reference proteome</keyword>
<reference evidence="2" key="1">
    <citation type="journal article" date="2011" name="Proc. Natl. Acad. Sci. U.S.A.">
        <title>Obligate biotrophy features unraveled by the genomic analysis of rust fungi.</title>
        <authorList>
            <person name="Duplessis S."/>
            <person name="Cuomo C.A."/>
            <person name="Lin Y.-C."/>
            <person name="Aerts A."/>
            <person name="Tisserant E."/>
            <person name="Veneault-Fourrey C."/>
            <person name="Joly D.L."/>
            <person name="Hacquard S."/>
            <person name="Amselem J."/>
            <person name="Cantarel B.L."/>
            <person name="Chiu R."/>
            <person name="Coutinho P.M."/>
            <person name="Feau N."/>
            <person name="Field M."/>
            <person name="Frey P."/>
            <person name="Gelhaye E."/>
            <person name="Goldberg J."/>
            <person name="Grabherr M.G."/>
            <person name="Kodira C.D."/>
            <person name="Kohler A."/>
            <person name="Kuees U."/>
            <person name="Lindquist E.A."/>
            <person name="Lucas S.M."/>
            <person name="Mago R."/>
            <person name="Mauceli E."/>
            <person name="Morin E."/>
            <person name="Murat C."/>
            <person name="Pangilinan J.L."/>
            <person name="Park R."/>
            <person name="Pearson M."/>
            <person name="Quesneville H."/>
            <person name="Rouhier N."/>
            <person name="Sakthikumar S."/>
            <person name="Salamov A.A."/>
            <person name="Schmutz J."/>
            <person name="Selles B."/>
            <person name="Shapiro H."/>
            <person name="Tanguay P."/>
            <person name="Tuskan G.A."/>
            <person name="Henrissat B."/>
            <person name="Van de Peer Y."/>
            <person name="Rouze P."/>
            <person name="Ellis J.G."/>
            <person name="Dodds P.N."/>
            <person name="Schein J.E."/>
            <person name="Zhong S."/>
            <person name="Hamelin R.C."/>
            <person name="Grigoriev I.V."/>
            <person name="Szabo L.J."/>
            <person name="Martin F."/>
        </authorList>
    </citation>
    <scope>NUCLEOTIDE SEQUENCE [LARGE SCALE GENOMIC DNA]</scope>
    <source>
        <strain evidence="2">98AG31 / pathotype 3-4-7</strain>
    </source>
</reference>
<evidence type="ECO:0000313" key="2">
    <source>
        <dbReference type="Proteomes" id="UP000001072"/>
    </source>
</evidence>
<dbReference type="VEuPathDB" id="FungiDB:MELLADRAFT_76372"/>